<dbReference type="GO" id="GO:0031966">
    <property type="term" value="C:mitochondrial membrane"/>
    <property type="evidence" value="ECO:0007669"/>
    <property type="project" value="UniProtKB-SubCell"/>
</dbReference>
<keyword evidence="7" id="KW-0809">Transit peptide</keyword>
<dbReference type="FunFam" id="1.10.357.140:FF:000004">
    <property type="entry name" value="Protoheme IX farnesyltransferase, mitochondrial"/>
    <property type="match status" value="1"/>
</dbReference>
<dbReference type="EMBL" id="ML991859">
    <property type="protein sequence ID" value="KAF2229586.1"/>
    <property type="molecule type" value="Genomic_DNA"/>
</dbReference>
<dbReference type="Proteomes" id="UP000800092">
    <property type="component" value="Unassembled WGS sequence"/>
</dbReference>
<evidence type="ECO:0000256" key="14">
    <source>
        <dbReference type="SAM" id="Phobius"/>
    </source>
</evidence>
<dbReference type="GO" id="GO:0006784">
    <property type="term" value="P:heme A biosynthetic process"/>
    <property type="evidence" value="ECO:0007669"/>
    <property type="project" value="TreeGrafter"/>
</dbReference>
<evidence type="ECO:0000256" key="12">
    <source>
        <dbReference type="ARBA" id="ARBA00030253"/>
    </source>
</evidence>
<evidence type="ECO:0000313" key="15">
    <source>
        <dbReference type="EMBL" id="KAF2229586.1"/>
    </source>
</evidence>
<comment type="function">
    <text evidence="1">Converts protoheme IX and farnesyl diphosphate to heme O.</text>
</comment>
<dbReference type="InterPro" id="IPR006369">
    <property type="entry name" value="Protohaem_IX_farnesylTrfase"/>
</dbReference>
<evidence type="ECO:0000256" key="4">
    <source>
        <dbReference type="ARBA" id="ARBA00016335"/>
    </source>
</evidence>
<evidence type="ECO:0000256" key="10">
    <source>
        <dbReference type="ARBA" id="ARBA00023133"/>
    </source>
</evidence>
<reference evidence="15" key="1">
    <citation type="journal article" date="2020" name="Stud. Mycol.">
        <title>101 Dothideomycetes genomes: a test case for predicting lifestyles and emergence of pathogens.</title>
        <authorList>
            <person name="Haridas S."/>
            <person name="Albert R."/>
            <person name="Binder M."/>
            <person name="Bloem J."/>
            <person name="Labutti K."/>
            <person name="Salamov A."/>
            <person name="Andreopoulos B."/>
            <person name="Baker S."/>
            <person name="Barry K."/>
            <person name="Bills G."/>
            <person name="Bluhm B."/>
            <person name="Cannon C."/>
            <person name="Castanera R."/>
            <person name="Culley D."/>
            <person name="Daum C."/>
            <person name="Ezra D."/>
            <person name="Gonzalez J."/>
            <person name="Henrissat B."/>
            <person name="Kuo A."/>
            <person name="Liang C."/>
            <person name="Lipzen A."/>
            <person name="Lutzoni F."/>
            <person name="Magnuson J."/>
            <person name="Mondo S."/>
            <person name="Nolan M."/>
            <person name="Ohm R."/>
            <person name="Pangilinan J."/>
            <person name="Park H.-J."/>
            <person name="Ramirez L."/>
            <person name="Alfaro M."/>
            <person name="Sun H."/>
            <person name="Tritt A."/>
            <person name="Yoshinaga Y."/>
            <person name="Zwiers L.-H."/>
            <person name="Turgeon B."/>
            <person name="Goodwin S."/>
            <person name="Spatafora J."/>
            <person name="Crous P."/>
            <person name="Grigoriev I."/>
        </authorList>
    </citation>
    <scope>NUCLEOTIDE SEQUENCE</scope>
    <source>
        <strain evidence="15">Tuck. ex Michener</strain>
    </source>
</reference>
<evidence type="ECO:0000313" key="16">
    <source>
        <dbReference type="Proteomes" id="UP000800092"/>
    </source>
</evidence>
<dbReference type="HAMAP" id="MF_00154">
    <property type="entry name" value="CyoE_CtaB"/>
    <property type="match status" value="1"/>
</dbReference>
<dbReference type="PANTHER" id="PTHR43448:SF2">
    <property type="entry name" value="PROTOHEME IX FARNESYLTRANSFERASE, MITOCHONDRIAL"/>
    <property type="match status" value="1"/>
</dbReference>
<feature type="region of interest" description="Disordered" evidence="13">
    <location>
        <begin position="194"/>
        <end position="263"/>
    </location>
</feature>
<evidence type="ECO:0000256" key="5">
    <source>
        <dbReference type="ARBA" id="ARBA00022679"/>
    </source>
</evidence>
<feature type="transmembrane region" description="Helical" evidence="14">
    <location>
        <begin position="325"/>
        <end position="347"/>
    </location>
</feature>
<evidence type="ECO:0000256" key="3">
    <source>
        <dbReference type="ARBA" id="ARBA00005985"/>
    </source>
</evidence>
<accession>A0A6A6GUW2</accession>
<keyword evidence="8 14" id="KW-1133">Transmembrane helix</keyword>
<feature type="transmembrane region" description="Helical" evidence="14">
    <location>
        <begin position="279"/>
        <end position="305"/>
    </location>
</feature>
<keyword evidence="6 14" id="KW-0812">Transmembrane</keyword>
<keyword evidence="11 14" id="KW-0472">Membrane</keyword>
<comment type="subcellular location">
    <subcellularLocation>
        <location evidence="2">Mitochondrion membrane</location>
        <topology evidence="2">Multi-pass membrane protein</topology>
    </subcellularLocation>
</comment>
<dbReference type="GO" id="GO:0008495">
    <property type="term" value="F:protoheme IX farnesyltransferase activity"/>
    <property type="evidence" value="ECO:0007669"/>
    <property type="project" value="InterPro"/>
</dbReference>
<keyword evidence="9" id="KW-0496">Mitochondrion</keyword>
<dbReference type="CDD" id="cd13957">
    <property type="entry name" value="PT_UbiA_Cox10"/>
    <property type="match status" value="1"/>
</dbReference>
<keyword evidence="5 15" id="KW-0808">Transferase</keyword>
<evidence type="ECO:0000256" key="1">
    <source>
        <dbReference type="ARBA" id="ARBA00004013"/>
    </source>
</evidence>
<sequence>MLLRSDAFVSMPSTAMSNSLAQRSSNTEGQGKREVEPAYCISEGVEGRSTVDRPNGYSVLQSFAQTVFDVEIKLSVANSWRNIKVFKLDNERKGQRGDGDDYDEDKFGIRSTFCHTVPFLHKRRNAESGTISQSLSMTIFARQALPLLLDDIRSTLRPRKAIFWREYFSANGLLRELISDSKGRGYTYSFASKRTDDARTSPKVRTASTAGLPQDRNLQSPAGYEPSPPGPAEYPHRRRKRLKQRQQEASVDQDLPPDASSRLSTLSSNLPIRSLRRRLAAYLSLSKPRLSFLIVLTTTASYAIYPMPSILLSSATSVPSLSPLILLFLTSGTALACSSANALNMLYEPDSDAKMSRTRNRPLVRGLVSRRGALVFAILAGTLGCGGLYYGVNPTVAALGFTNIVLYAGVYTPLKRLSVLNTWAGALVGAIPPLMGWTAAAGQCASSYRSVDGSIADPGWQELLFPQDGSSIGGWLLAALLFAWQFPHFNALSHTIKDEYKAAGLRMLAWVSPRANARIAFRYSLFMFPLCFGLSYYEITDWGFIATSGVVNTWMLVEAWRFWRRTGGQGSARGLFWASVWHLPIILVLAMAQKKGLWDRIWRGMLGDQGEDHIEEEDDGSSKDAWAIEDGTQSAEMVNTI</sequence>
<evidence type="ECO:0000256" key="6">
    <source>
        <dbReference type="ARBA" id="ARBA00022692"/>
    </source>
</evidence>
<evidence type="ECO:0000256" key="7">
    <source>
        <dbReference type="ARBA" id="ARBA00022946"/>
    </source>
</evidence>
<dbReference type="InterPro" id="IPR044878">
    <property type="entry name" value="UbiA_sf"/>
</dbReference>
<feature type="compositionally biased region" description="Polar residues" evidence="13">
    <location>
        <begin position="206"/>
        <end position="220"/>
    </location>
</feature>
<dbReference type="PANTHER" id="PTHR43448">
    <property type="entry name" value="PROTOHEME IX FARNESYLTRANSFERASE, MITOCHONDRIAL"/>
    <property type="match status" value="1"/>
</dbReference>
<evidence type="ECO:0000256" key="9">
    <source>
        <dbReference type="ARBA" id="ARBA00023128"/>
    </source>
</evidence>
<dbReference type="OrthoDB" id="5211at2759"/>
<gene>
    <name evidence="15" type="ORF">EV356DRAFT_520769</name>
</gene>
<evidence type="ECO:0000256" key="13">
    <source>
        <dbReference type="SAM" id="MobiDB-lite"/>
    </source>
</evidence>
<dbReference type="InterPro" id="IPR000537">
    <property type="entry name" value="UbiA_prenyltransferase"/>
</dbReference>
<name>A0A6A6GUW2_VIRVR</name>
<feature type="transmembrane region" description="Helical" evidence="14">
    <location>
        <begin position="368"/>
        <end position="390"/>
    </location>
</feature>
<dbReference type="Gene3D" id="1.10.357.140">
    <property type="entry name" value="UbiA prenyltransferase"/>
    <property type="match status" value="1"/>
</dbReference>
<feature type="transmembrane region" description="Helical" evidence="14">
    <location>
        <begin position="519"/>
        <end position="537"/>
    </location>
</feature>
<feature type="transmembrane region" description="Helical" evidence="14">
    <location>
        <begin position="396"/>
        <end position="414"/>
    </location>
</feature>
<protein>
    <recommendedName>
        <fullName evidence="4">Protoheme IX farnesyltransferase, mitochondrial</fullName>
    </recommendedName>
    <alternativeName>
        <fullName evidence="12">Heme O synthase</fullName>
    </alternativeName>
</protein>
<proteinExistence type="inferred from homology"/>
<organism evidence="15 16">
    <name type="scientific">Viridothelium virens</name>
    <name type="common">Speckled blister lichen</name>
    <name type="synonym">Trypethelium virens</name>
    <dbReference type="NCBI Taxonomy" id="1048519"/>
    <lineage>
        <taxon>Eukaryota</taxon>
        <taxon>Fungi</taxon>
        <taxon>Dikarya</taxon>
        <taxon>Ascomycota</taxon>
        <taxon>Pezizomycotina</taxon>
        <taxon>Dothideomycetes</taxon>
        <taxon>Dothideomycetes incertae sedis</taxon>
        <taxon>Trypetheliales</taxon>
        <taxon>Trypetheliaceae</taxon>
        <taxon>Viridothelium</taxon>
    </lineage>
</organism>
<comment type="similarity">
    <text evidence="3">Belongs to the UbiA prenyltransferase family.</text>
</comment>
<dbReference type="Pfam" id="PF01040">
    <property type="entry name" value="UbiA"/>
    <property type="match status" value="1"/>
</dbReference>
<evidence type="ECO:0000256" key="8">
    <source>
        <dbReference type="ARBA" id="ARBA00022989"/>
    </source>
</evidence>
<keyword evidence="16" id="KW-1185">Reference proteome</keyword>
<evidence type="ECO:0000256" key="2">
    <source>
        <dbReference type="ARBA" id="ARBA00004225"/>
    </source>
</evidence>
<keyword evidence="10" id="KW-0350">Heme biosynthesis</keyword>
<dbReference type="AlphaFoldDB" id="A0A6A6GUW2"/>
<feature type="transmembrane region" description="Helical" evidence="14">
    <location>
        <begin position="575"/>
        <end position="592"/>
    </location>
</feature>
<evidence type="ECO:0000256" key="11">
    <source>
        <dbReference type="ARBA" id="ARBA00023136"/>
    </source>
</evidence>